<comment type="caution">
    <text evidence="5">The sequence shown here is derived from an EMBL/GenBank/DDBJ whole genome shotgun (WGS) entry which is preliminary data.</text>
</comment>
<dbReference type="GO" id="GO:0031388">
    <property type="term" value="P:organic acid phosphorylation"/>
    <property type="evidence" value="ECO:0007669"/>
    <property type="project" value="UniProtKB-UniRule"/>
</dbReference>
<dbReference type="OrthoDB" id="9774290at2"/>
<dbReference type="Pfam" id="PF02595">
    <property type="entry name" value="Gly_kinase"/>
    <property type="match status" value="1"/>
</dbReference>
<gene>
    <name evidence="5" type="ORF">FO441_09510</name>
</gene>
<dbReference type="GO" id="GO:0008887">
    <property type="term" value="F:glycerate kinase activity"/>
    <property type="evidence" value="ECO:0007669"/>
    <property type="project" value="UniProtKB-UniRule"/>
</dbReference>
<dbReference type="Gene3D" id="3.90.1510.10">
    <property type="entry name" value="Glycerate kinase, domain 2"/>
    <property type="match status" value="1"/>
</dbReference>
<accession>A0A558ASN3</accession>
<keyword evidence="2 4" id="KW-0808">Transferase</keyword>
<dbReference type="NCBIfam" id="TIGR00045">
    <property type="entry name" value="glycerate kinase"/>
    <property type="match status" value="1"/>
</dbReference>
<dbReference type="AlphaFoldDB" id="A0A558ASN3"/>
<evidence type="ECO:0000313" key="5">
    <source>
        <dbReference type="EMBL" id="TVT27273.1"/>
    </source>
</evidence>
<evidence type="ECO:0000256" key="3">
    <source>
        <dbReference type="ARBA" id="ARBA00022777"/>
    </source>
</evidence>
<proteinExistence type="inferred from homology"/>
<reference evidence="5 6" key="1">
    <citation type="submission" date="2019-07" db="EMBL/GenBank/DDBJ databases">
        <title>Salinicoccus cyprini sp. nov., isolated from gastro-intestinal tract of mirror carp, Cyprinus carpio var. specularis, collected from Gobind Sagar Reservoir, Himachal Pradesh, India.</title>
        <authorList>
            <person name="Talwar C."/>
            <person name="Singh A.K."/>
            <person name="Lal R."/>
            <person name="Negi R.K."/>
        </authorList>
    </citation>
    <scope>NUCLEOTIDE SEQUENCE [LARGE SCALE GENOMIC DNA]</scope>
    <source>
        <strain evidence="5 6">CT19</strain>
    </source>
</reference>
<organism evidence="5 6">
    <name type="scientific">Salinicoccus cyprini</name>
    <dbReference type="NCBI Taxonomy" id="2493691"/>
    <lineage>
        <taxon>Bacteria</taxon>
        <taxon>Bacillati</taxon>
        <taxon>Bacillota</taxon>
        <taxon>Bacilli</taxon>
        <taxon>Bacillales</taxon>
        <taxon>Staphylococcaceae</taxon>
        <taxon>Salinicoccus</taxon>
    </lineage>
</organism>
<evidence type="ECO:0000313" key="6">
    <source>
        <dbReference type="Proteomes" id="UP000315103"/>
    </source>
</evidence>
<dbReference type="PANTHER" id="PTHR21599">
    <property type="entry name" value="GLYCERATE KINASE"/>
    <property type="match status" value="1"/>
</dbReference>
<dbReference type="InterPro" id="IPR004381">
    <property type="entry name" value="Glycerate_kinase"/>
</dbReference>
<dbReference type="PIRSF" id="PIRSF006078">
    <property type="entry name" value="GlxK"/>
    <property type="match status" value="1"/>
</dbReference>
<sequence length="359" mass="38084">MKIVIAPDSYKGTLDQYEVARVMQDALEKSGHTGIVKPMSDGGDGLLKSFSNEGYAQITVNITGPEGDTVEAVYYFKDGTAVIETAEACGLHLITDSHPGDRTTFGVGEMIMHAMDQGAAHIILGLGGSATNDGGYGMFMALGGRATGADGLPSGIFNRDIPKISSFDTESLRTLDRITLTIASDVNNPLLGQSGAVSVFGPQKGIAPEEVEMFETMLQHLSQKMKEPFPESDPDAPGSGAAGGLGWMLMTLGAEMKPGGDLVAEKIQLETAIMETDAVITGEGRSDSQTLHGKVPAVVAKLARKHRKPCYLISGQLTADLGDYFTGTHALAETADDIQKVMEDTPFHLEKKINEIFST</sequence>
<dbReference type="InterPro" id="IPR036129">
    <property type="entry name" value="Glycerate_kinase_sf"/>
</dbReference>
<evidence type="ECO:0000256" key="2">
    <source>
        <dbReference type="ARBA" id="ARBA00022679"/>
    </source>
</evidence>
<keyword evidence="6" id="KW-1185">Reference proteome</keyword>
<dbReference type="Proteomes" id="UP000315103">
    <property type="component" value="Unassembled WGS sequence"/>
</dbReference>
<evidence type="ECO:0000256" key="4">
    <source>
        <dbReference type="PIRNR" id="PIRNR006078"/>
    </source>
</evidence>
<evidence type="ECO:0000256" key="1">
    <source>
        <dbReference type="ARBA" id="ARBA00006284"/>
    </source>
</evidence>
<keyword evidence="3 4" id="KW-0418">Kinase</keyword>
<name>A0A558ASN3_9STAP</name>
<dbReference type="Gene3D" id="3.40.50.10350">
    <property type="entry name" value="Glycerate kinase, domain 1"/>
    <property type="match status" value="1"/>
</dbReference>
<dbReference type="EMBL" id="VMSJ01000004">
    <property type="protein sequence ID" value="TVT27273.1"/>
    <property type="molecule type" value="Genomic_DNA"/>
</dbReference>
<comment type="similarity">
    <text evidence="1 4">Belongs to the glycerate kinase type-1 family.</text>
</comment>
<dbReference type="SUPFAM" id="SSF110738">
    <property type="entry name" value="Glycerate kinase I"/>
    <property type="match status" value="1"/>
</dbReference>
<dbReference type="InterPro" id="IPR018193">
    <property type="entry name" value="Glyc_kinase_flavodox-like_fold"/>
</dbReference>
<protein>
    <submittedName>
        <fullName evidence="5">Glycerate kinase</fullName>
    </submittedName>
</protein>
<dbReference type="PANTHER" id="PTHR21599:SF0">
    <property type="entry name" value="GLYCERATE KINASE"/>
    <property type="match status" value="1"/>
</dbReference>
<dbReference type="InterPro" id="IPR018197">
    <property type="entry name" value="Glycerate_kinase_RE-like"/>
</dbReference>
<dbReference type="RefSeq" id="WP_145289229.1">
    <property type="nucleotide sequence ID" value="NZ_VMSJ01000004.1"/>
</dbReference>